<organism evidence="1">
    <name type="scientific">marine sediment metagenome</name>
    <dbReference type="NCBI Taxonomy" id="412755"/>
    <lineage>
        <taxon>unclassified sequences</taxon>
        <taxon>metagenomes</taxon>
        <taxon>ecological metagenomes</taxon>
    </lineage>
</organism>
<dbReference type="Gene3D" id="3.40.50.1010">
    <property type="entry name" value="5'-nuclease"/>
    <property type="match status" value="1"/>
</dbReference>
<dbReference type="GO" id="GO:0004521">
    <property type="term" value="F:RNA endonuclease activity"/>
    <property type="evidence" value="ECO:0007669"/>
    <property type="project" value="InterPro"/>
</dbReference>
<dbReference type="PANTHER" id="PTHR42188:SF1">
    <property type="entry name" value="23S RRNA-SPECIFIC ENDONUCLEASE VAPC20"/>
    <property type="match status" value="1"/>
</dbReference>
<evidence type="ECO:0000313" key="1">
    <source>
        <dbReference type="EMBL" id="KKM82116.1"/>
    </source>
</evidence>
<dbReference type="SUPFAM" id="SSF88723">
    <property type="entry name" value="PIN domain-like"/>
    <property type="match status" value="1"/>
</dbReference>
<sequence>MTILLDSTFLYALKAKNDKYSERASEILLDVNKKELLLTNYLVLNETITLAVARSKANTSFMEKIFEIIWGQEKFFKIIQLTPHDFREVFEVLRKFSTPKKLLSFVDASLIFLNNKFNAKAILSFNSHFDGIISRIF</sequence>
<name>A0A0F9L4G4_9ZZZZ</name>
<reference evidence="1" key="1">
    <citation type="journal article" date="2015" name="Nature">
        <title>Complex archaea that bridge the gap between prokaryotes and eukaryotes.</title>
        <authorList>
            <person name="Spang A."/>
            <person name="Saw J.H."/>
            <person name="Jorgensen S.L."/>
            <person name="Zaremba-Niedzwiedzka K."/>
            <person name="Martijn J."/>
            <person name="Lind A.E."/>
            <person name="van Eijk R."/>
            <person name="Schleper C."/>
            <person name="Guy L."/>
            <person name="Ettema T.J."/>
        </authorList>
    </citation>
    <scope>NUCLEOTIDE SEQUENCE</scope>
</reference>
<dbReference type="InterPro" id="IPR029060">
    <property type="entry name" value="PIN-like_dom_sf"/>
</dbReference>
<proteinExistence type="predicted"/>
<gene>
    <name evidence="1" type="ORF">LCGC14_1322810</name>
</gene>
<dbReference type="EMBL" id="LAZR01007912">
    <property type="protein sequence ID" value="KKM82116.1"/>
    <property type="molecule type" value="Genomic_DNA"/>
</dbReference>
<dbReference type="GO" id="GO:0016075">
    <property type="term" value="P:rRNA catabolic process"/>
    <property type="evidence" value="ECO:0007669"/>
    <property type="project" value="TreeGrafter"/>
</dbReference>
<accession>A0A0F9L4G4</accession>
<dbReference type="InterPro" id="IPR039018">
    <property type="entry name" value="VapC20-like"/>
</dbReference>
<dbReference type="AlphaFoldDB" id="A0A0F9L4G4"/>
<comment type="caution">
    <text evidence="1">The sequence shown here is derived from an EMBL/GenBank/DDBJ whole genome shotgun (WGS) entry which is preliminary data.</text>
</comment>
<protein>
    <submittedName>
        <fullName evidence="1">Uncharacterized protein</fullName>
    </submittedName>
</protein>
<dbReference type="PANTHER" id="PTHR42188">
    <property type="entry name" value="23S RRNA-SPECIFIC ENDONUCLEASE VAPC20"/>
    <property type="match status" value="1"/>
</dbReference>